<reference evidence="3" key="1">
    <citation type="thesis" date="2020" institute="ProQuest LLC" country="789 East Eisenhower Parkway, Ann Arbor, MI, USA">
        <title>Comparative Genomics and Chromosome Evolution.</title>
        <authorList>
            <person name="Mudd A.B."/>
        </authorList>
    </citation>
    <scope>NUCLEOTIDE SEQUENCE</scope>
    <source>
        <strain evidence="3">1538</strain>
        <tissue evidence="3">Blood</tissue>
    </source>
</reference>
<comment type="caution">
    <text evidence="3">The sequence shown here is derived from an EMBL/GenBank/DDBJ whole genome shotgun (WGS) entry which is preliminary data.</text>
</comment>
<evidence type="ECO:0000313" key="3">
    <source>
        <dbReference type="EMBL" id="DBA20268.1"/>
    </source>
</evidence>
<evidence type="ECO:0000256" key="2">
    <source>
        <dbReference type="SAM" id="SignalP"/>
    </source>
</evidence>
<comment type="similarity">
    <text evidence="1">Belongs to the pectinacetylesterase family. Notum subfamily.</text>
</comment>
<evidence type="ECO:0000256" key="1">
    <source>
        <dbReference type="ARBA" id="ARBA00010213"/>
    </source>
</evidence>
<dbReference type="EMBL" id="DYDO01000008">
    <property type="protein sequence ID" value="DBA20268.1"/>
    <property type="molecule type" value="Genomic_DNA"/>
</dbReference>
<keyword evidence="2" id="KW-0732">Signal</keyword>
<proteinExistence type="inferred from homology"/>
<dbReference type="PANTHER" id="PTHR21562">
    <property type="entry name" value="NOTUM-RELATED"/>
    <property type="match status" value="1"/>
</dbReference>
<dbReference type="AlphaFoldDB" id="A0AAV3A3C2"/>
<organism evidence="3 4">
    <name type="scientific">Pyxicephalus adspersus</name>
    <name type="common">African bullfrog</name>
    <dbReference type="NCBI Taxonomy" id="30357"/>
    <lineage>
        <taxon>Eukaryota</taxon>
        <taxon>Metazoa</taxon>
        <taxon>Chordata</taxon>
        <taxon>Craniata</taxon>
        <taxon>Vertebrata</taxon>
        <taxon>Euteleostomi</taxon>
        <taxon>Amphibia</taxon>
        <taxon>Batrachia</taxon>
        <taxon>Anura</taxon>
        <taxon>Neobatrachia</taxon>
        <taxon>Ranoidea</taxon>
        <taxon>Pyxicephalidae</taxon>
        <taxon>Pyxicephalinae</taxon>
        <taxon>Pyxicephalus</taxon>
    </lineage>
</organism>
<feature type="signal peptide" evidence="2">
    <location>
        <begin position="1"/>
        <end position="18"/>
    </location>
</feature>
<dbReference type="Pfam" id="PF03283">
    <property type="entry name" value="PAE"/>
    <property type="match status" value="1"/>
</dbReference>
<sequence length="488" mass="55334">MKLIESFMILLFFNQVKSQGKRTNKHLRTGLSQDRDISQSGIEEYPLSVQSITSSNISILEHPTTSTKSPMLMPSREHKSPEDMKLYLLKNTHVTCNDGTTAGYYIREAKANKRWIIFLEGGWCCYSKETCDIRYKSAKRLMSSSNWPKTRRGTGILSPRQDENPHWWNLNAVLVPYCSSDVWSGNVSKVTNDYSFMGSLIIQEVIRDLVPKGLKQAKTVILAGSSAGGTGVLINIDRVSALVDELTADTVQVRGLVDSGWFLDKKNAKSDCKDGSSCALTDAIKKGLKLWNGVLPDKCRQQFKKGDEWQCFYGPKSFLSMKSPIFVVQWLYDVEQLRIENITPDFQFMTATQWNNIQIIGREMKKSLREVPAVFAPACFSHTLVTESNWLDFQVKGVNLARALQCWEKSLQERRGQKTVIRGCPFHLIDNCHWPHCNPTCPALHDPVTGQEVTLLQMFLRLNLENQRRGQEPKGDLNQLMAMLRNGG</sequence>
<accession>A0AAV3A3C2</accession>
<dbReference type="PANTHER" id="PTHR21562:SF10">
    <property type="entry name" value="CARBOXYLESTERASE NOTUM2"/>
    <property type="match status" value="1"/>
</dbReference>
<feature type="chain" id="PRO_5043920895" evidence="2">
    <location>
        <begin position="19"/>
        <end position="488"/>
    </location>
</feature>
<evidence type="ECO:0000313" key="4">
    <source>
        <dbReference type="Proteomes" id="UP001181693"/>
    </source>
</evidence>
<keyword evidence="4" id="KW-1185">Reference proteome</keyword>
<gene>
    <name evidence="3" type="ORF">GDO54_015980</name>
</gene>
<dbReference type="GO" id="GO:1990699">
    <property type="term" value="F:palmitoleyl hydrolase activity"/>
    <property type="evidence" value="ECO:0007669"/>
    <property type="project" value="TreeGrafter"/>
</dbReference>
<name>A0AAV3A3C2_PYXAD</name>
<protein>
    <submittedName>
        <fullName evidence="3">Uncharacterized protein</fullName>
    </submittedName>
</protein>
<dbReference type="InterPro" id="IPR004963">
    <property type="entry name" value="PAE/NOTUM"/>
</dbReference>
<dbReference type="GO" id="GO:0090090">
    <property type="term" value="P:negative regulation of canonical Wnt signaling pathway"/>
    <property type="evidence" value="ECO:0007669"/>
    <property type="project" value="TreeGrafter"/>
</dbReference>
<dbReference type="Proteomes" id="UP001181693">
    <property type="component" value="Unassembled WGS sequence"/>
</dbReference>